<accession>A0A518FZK9</accession>
<feature type="transmembrane region" description="Helical" evidence="2">
    <location>
        <begin position="214"/>
        <end position="232"/>
    </location>
</feature>
<dbReference type="EMBL" id="CP036298">
    <property type="protein sequence ID" value="QDV21783.1"/>
    <property type="molecule type" value="Genomic_DNA"/>
</dbReference>
<dbReference type="InterPro" id="IPR039447">
    <property type="entry name" value="UreH-like_TM_dom"/>
</dbReference>
<dbReference type="KEGG" id="ahel:Q31a_00620"/>
<feature type="domain" description="Urease accessory protein UreH-like transmembrane" evidence="3">
    <location>
        <begin position="168"/>
        <end position="258"/>
    </location>
</feature>
<keyword evidence="5" id="KW-1185">Reference proteome</keyword>
<reference evidence="4 5" key="1">
    <citation type="submission" date="2019-02" db="EMBL/GenBank/DDBJ databases">
        <title>Deep-cultivation of Planctomycetes and their phenomic and genomic characterization uncovers novel biology.</title>
        <authorList>
            <person name="Wiegand S."/>
            <person name="Jogler M."/>
            <person name="Boedeker C."/>
            <person name="Pinto D."/>
            <person name="Vollmers J."/>
            <person name="Rivas-Marin E."/>
            <person name="Kohn T."/>
            <person name="Peeters S.H."/>
            <person name="Heuer A."/>
            <person name="Rast P."/>
            <person name="Oberbeckmann S."/>
            <person name="Bunk B."/>
            <person name="Jeske O."/>
            <person name="Meyerdierks A."/>
            <person name="Storesund J.E."/>
            <person name="Kallscheuer N."/>
            <person name="Luecker S."/>
            <person name="Lage O.M."/>
            <person name="Pohl T."/>
            <person name="Merkel B.J."/>
            <person name="Hornburger P."/>
            <person name="Mueller R.-W."/>
            <person name="Bruemmer F."/>
            <person name="Labrenz M."/>
            <person name="Spormann A.M."/>
            <person name="Op den Camp H."/>
            <person name="Overmann J."/>
            <person name="Amann R."/>
            <person name="Jetten M.S.M."/>
            <person name="Mascher T."/>
            <person name="Medema M.H."/>
            <person name="Devos D.P."/>
            <person name="Kaster A.-K."/>
            <person name="Ovreas L."/>
            <person name="Rohde M."/>
            <person name="Galperin M.Y."/>
            <person name="Jogler C."/>
        </authorList>
    </citation>
    <scope>NUCLEOTIDE SEQUENCE [LARGE SCALE GENOMIC DNA]</scope>
    <source>
        <strain evidence="4 5">Q31a</strain>
    </source>
</reference>
<feature type="transmembrane region" description="Helical" evidence="2">
    <location>
        <begin position="54"/>
        <end position="71"/>
    </location>
</feature>
<evidence type="ECO:0000259" key="3">
    <source>
        <dbReference type="Pfam" id="PF13386"/>
    </source>
</evidence>
<evidence type="ECO:0000256" key="1">
    <source>
        <dbReference type="SAM" id="MobiDB-lite"/>
    </source>
</evidence>
<feature type="domain" description="Urease accessory protein UreH-like transmembrane" evidence="3">
    <location>
        <begin position="9"/>
        <end position="141"/>
    </location>
</feature>
<proteinExistence type="predicted"/>
<feature type="region of interest" description="Disordered" evidence="1">
    <location>
        <begin position="317"/>
        <end position="353"/>
    </location>
</feature>
<evidence type="ECO:0000313" key="4">
    <source>
        <dbReference type="EMBL" id="QDV21783.1"/>
    </source>
</evidence>
<feature type="transmembrane region" description="Helical" evidence="2">
    <location>
        <begin position="83"/>
        <end position="101"/>
    </location>
</feature>
<dbReference type="PANTHER" id="PTHR42208:SF1">
    <property type="entry name" value="HEAVY METAL TRANSPORTER"/>
    <property type="match status" value="1"/>
</dbReference>
<sequence>MWILVIAVATASLLGSMHCVGMCGPLAIWASGGGDRFGRTPMLLATTLYHFGRMVTYALAGLIAGSLGQLVDLGGEALGFQLVAARIVGLLMIAMGLYRLWPLVSPACQGLLNRLFGGLRGQLPAADDLRPDSPSPLGAISGNPTSTPPPQAVLAPQPTGITKLLMRLRPLVFRLPLPARGLATGLLTAFLPCGWLYLFALVAAGTGSMLTGPIVMLAFWLGTVPLLIALVAGTQTLALRYRRLVPAGASILLIMGGCYTATGRGFSSLNALTDLHTASRLAAPTPRDPDLAASEQPLDVAAEMQVLVNTPLPCCVAPPKDATPSKTSPTKTLRTDARTSAPAPSQPAGSEAP</sequence>
<protein>
    <recommendedName>
        <fullName evidence="3">Urease accessory protein UreH-like transmembrane domain-containing protein</fullName>
    </recommendedName>
</protein>
<keyword evidence="2" id="KW-0472">Membrane</keyword>
<feature type="transmembrane region" description="Helical" evidence="2">
    <location>
        <begin position="181"/>
        <end position="202"/>
    </location>
</feature>
<gene>
    <name evidence="4" type="ORF">Q31a_00620</name>
</gene>
<dbReference type="RefSeq" id="WP_231691005.1">
    <property type="nucleotide sequence ID" value="NZ_CP036298.1"/>
</dbReference>
<keyword evidence="2" id="KW-1133">Transmembrane helix</keyword>
<organism evidence="4 5">
    <name type="scientific">Aureliella helgolandensis</name>
    <dbReference type="NCBI Taxonomy" id="2527968"/>
    <lineage>
        <taxon>Bacteria</taxon>
        <taxon>Pseudomonadati</taxon>
        <taxon>Planctomycetota</taxon>
        <taxon>Planctomycetia</taxon>
        <taxon>Pirellulales</taxon>
        <taxon>Pirellulaceae</taxon>
        <taxon>Aureliella</taxon>
    </lineage>
</organism>
<dbReference type="AlphaFoldDB" id="A0A518FZK9"/>
<feature type="transmembrane region" description="Helical" evidence="2">
    <location>
        <begin position="244"/>
        <end position="262"/>
    </location>
</feature>
<keyword evidence="2" id="KW-0812">Transmembrane</keyword>
<dbReference type="Proteomes" id="UP000318017">
    <property type="component" value="Chromosome"/>
</dbReference>
<dbReference type="Pfam" id="PF13386">
    <property type="entry name" value="DsbD_2"/>
    <property type="match status" value="2"/>
</dbReference>
<evidence type="ECO:0000256" key="2">
    <source>
        <dbReference type="SAM" id="Phobius"/>
    </source>
</evidence>
<dbReference type="PANTHER" id="PTHR42208">
    <property type="entry name" value="HEAVY METAL TRANSPORTER-RELATED"/>
    <property type="match status" value="1"/>
</dbReference>
<evidence type="ECO:0000313" key="5">
    <source>
        <dbReference type="Proteomes" id="UP000318017"/>
    </source>
</evidence>
<name>A0A518FZK9_9BACT</name>